<name>A0ABX8FAK3_9BACI</name>
<dbReference type="EMBL" id="CP071709">
    <property type="protein sequence ID" value="QVY61400.1"/>
    <property type="molecule type" value="Genomic_DNA"/>
</dbReference>
<feature type="domain" description="DUF2529" evidence="1">
    <location>
        <begin position="1"/>
        <end position="173"/>
    </location>
</feature>
<dbReference type="Gene3D" id="3.40.50.10490">
    <property type="entry name" value="Glucose-6-phosphate isomerase like protein, domain 1"/>
    <property type="match status" value="1"/>
</dbReference>
<dbReference type="InterPro" id="IPR046348">
    <property type="entry name" value="SIS_dom_sf"/>
</dbReference>
<dbReference type="SUPFAM" id="SSF53697">
    <property type="entry name" value="SIS domain"/>
    <property type="match status" value="1"/>
</dbReference>
<dbReference type="InterPro" id="IPR019676">
    <property type="entry name" value="DUF2529"/>
</dbReference>
<gene>
    <name evidence="2" type="ORF">J1899_21055</name>
</gene>
<sequence length="176" mass="19312">MLKMFSTQLTGVFNRLQEKESETIEDGARLLAQAAAGAGTIYIYSTNEMKAIAYEATEGAEPLQNAKIWNEEMPLSEIHDTDRFLIAARSGNDKEALELGRALSDRYIPFVAICANSQDDAGETLEALADVHISLKLTKGLLPDDVGNRFGYPSAIAALFAYHGIKFTLDEIMADY</sequence>
<evidence type="ECO:0000313" key="3">
    <source>
        <dbReference type="Proteomes" id="UP000679247"/>
    </source>
</evidence>
<evidence type="ECO:0000313" key="2">
    <source>
        <dbReference type="EMBL" id="QVY61400.1"/>
    </source>
</evidence>
<dbReference type="Pfam" id="PF10740">
    <property type="entry name" value="DUF2529"/>
    <property type="match status" value="1"/>
</dbReference>
<accession>A0ABX8FAK3</accession>
<organism evidence="2 3">
    <name type="scientific">Cytobacillus gottheilii</name>
    <dbReference type="NCBI Taxonomy" id="859144"/>
    <lineage>
        <taxon>Bacteria</taxon>
        <taxon>Bacillati</taxon>
        <taxon>Bacillota</taxon>
        <taxon>Bacilli</taxon>
        <taxon>Bacillales</taxon>
        <taxon>Bacillaceae</taxon>
        <taxon>Cytobacillus</taxon>
    </lineage>
</organism>
<proteinExistence type="predicted"/>
<reference evidence="2 3" key="1">
    <citation type="submission" date="2021-03" db="EMBL/GenBank/DDBJ databases">
        <title>The first data on the complete genome of the tetrodotoxin-producing bacterium.</title>
        <authorList>
            <person name="Melnikova D.I."/>
            <person name="Nijland R."/>
            <person name="Magarlamov T.Y."/>
        </authorList>
    </citation>
    <scope>NUCLEOTIDE SEQUENCE [LARGE SCALE GENOMIC DNA]</scope>
    <source>
        <strain evidence="2 3">1839</strain>
    </source>
</reference>
<evidence type="ECO:0000259" key="1">
    <source>
        <dbReference type="Pfam" id="PF10740"/>
    </source>
</evidence>
<dbReference type="Proteomes" id="UP000679247">
    <property type="component" value="Chromosome"/>
</dbReference>
<protein>
    <submittedName>
        <fullName evidence="2">DUF2529 domain-containing protein</fullName>
    </submittedName>
</protein>
<keyword evidence="3" id="KW-1185">Reference proteome</keyword>